<gene>
    <name evidence="1" type="ORF">SCARUB_04632</name>
</gene>
<proteinExistence type="predicted"/>
<dbReference type="EMBL" id="MAYW01000254">
    <property type="protein sequence ID" value="ODS30257.1"/>
    <property type="molecule type" value="Genomic_DNA"/>
</dbReference>
<dbReference type="AlphaFoldDB" id="A0A1E3X3S8"/>
<reference evidence="1 2" key="1">
    <citation type="submission" date="2016-07" db="EMBL/GenBank/DDBJ databases">
        <title>Draft genome of Scalindua rubra, obtained from a brine-seawater interface in the Red Sea, sheds light on salt adaptation in anammox bacteria.</title>
        <authorList>
            <person name="Speth D.R."/>
            <person name="Lagkouvardos I."/>
            <person name="Wang Y."/>
            <person name="Qian P.-Y."/>
            <person name="Dutilh B.E."/>
            <person name="Jetten M.S."/>
        </authorList>
    </citation>
    <scope>NUCLEOTIDE SEQUENCE [LARGE SCALE GENOMIC DNA]</scope>
    <source>
        <strain evidence="1">BSI-1</strain>
    </source>
</reference>
<dbReference type="Proteomes" id="UP000094056">
    <property type="component" value="Unassembled WGS sequence"/>
</dbReference>
<protein>
    <submittedName>
        <fullName evidence="1">Uncharacterized protein</fullName>
    </submittedName>
</protein>
<comment type="caution">
    <text evidence="1">The sequence shown here is derived from an EMBL/GenBank/DDBJ whole genome shotgun (WGS) entry which is preliminary data.</text>
</comment>
<sequence length="43" mass="5035">MTMTEIMYYNPKSVQKTGETYYEQQDKHIAIGSISCDNIDHYS</sequence>
<name>A0A1E3X3S8_9BACT</name>
<evidence type="ECO:0000313" key="2">
    <source>
        <dbReference type="Proteomes" id="UP000094056"/>
    </source>
</evidence>
<organism evidence="1 2">
    <name type="scientific">Candidatus Scalindua rubra</name>
    <dbReference type="NCBI Taxonomy" id="1872076"/>
    <lineage>
        <taxon>Bacteria</taxon>
        <taxon>Pseudomonadati</taxon>
        <taxon>Planctomycetota</taxon>
        <taxon>Candidatus Brocadiia</taxon>
        <taxon>Candidatus Brocadiales</taxon>
        <taxon>Candidatus Scalinduaceae</taxon>
        <taxon>Candidatus Scalindua</taxon>
    </lineage>
</organism>
<accession>A0A1E3X3S8</accession>
<evidence type="ECO:0000313" key="1">
    <source>
        <dbReference type="EMBL" id="ODS30257.1"/>
    </source>
</evidence>